<comment type="caution">
    <text evidence="1">The sequence shown here is derived from an EMBL/GenBank/DDBJ whole genome shotgun (WGS) entry which is preliminary data.</text>
</comment>
<dbReference type="SUPFAM" id="SSF53335">
    <property type="entry name" value="S-adenosyl-L-methionine-dependent methyltransferases"/>
    <property type="match status" value="1"/>
</dbReference>
<dbReference type="Proteomes" id="UP000665561">
    <property type="component" value="Unassembled WGS sequence"/>
</dbReference>
<protein>
    <recommendedName>
        <fullName evidence="3">Methyltransferase domain-containing protein</fullName>
    </recommendedName>
</protein>
<accession>A0ABW9XYP9</accession>
<evidence type="ECO:0000313" key="1">
    <source>
        <dbReference type="EMBL" id="NBD27853.1"/>
    </source>
</evidence>
<sequence>MSSTQGYYQGIAASAYDIWFAGEHFFDTDFYMKAMDEVPGAALELGCRTGRLLIPYAKAGYDVEGVDCLEEMLGICK</sequence>
<gene>
    <name evidence="1" type="ORF">GT019_28635</name>
</gene>
<reference evidence="1 2" key="1">
    <citation type="submission" date="2020-01" db="EMBL/GenBank/DDBJ databases">
        <title>Paenibacillus soybeanensis sp. nov. isolated from the nodules of soybean (Glycine max(L.) Merr).</title>
        <authorList>
            <person name="Wang H."/>
        </authorList>
    </citation>
    <scope>NUCLEOTIDE SEQUENCE [LARGE SCALE GENOMIC DNA]</scope>
    <source>
        <strain evidence="1 2">T1</strain>
    </source>
</reference>
<organism evidence="1 2">
    <name type="scientific">Paenibacillus glycinis</name>
    <dbReference type="NCBI Taxonomy" id="2697035"/>
    <lineage>
        <taxon>Bacteria</taxon>
        <taxon>Bacillati</taxon>
        <taxon>Bacillota</taxon>
        <taxon>Bacilli</taxon>
        <taxon>Bacillales</taxon>
        <taxon>Paenibacillaceae</taxon>
        <taxon>Paenibacillus</taxon>
    </lineage>
</organism>
<dbReference type="InterPro" id="IPR029063">
    <property type="entry name" value="SAM-dependent_MTases_sf"/>
</dbReference>
<evidence type="ECO:0008006" key="3">
    <source>
        <dbReference type="Google" id="ProtNLM"/>
    </source>
</evidence>
<proteinExistence type="predicted"/>
<evidence type="ECO:0000313" key="2">
    <source>
        <dbReference type="Proteomes" id="UP000665561"/>
    </source>
</evidence>
<keyword evidence="2" id="KW-1185">Reference proteome</keyword>
<name>A0ABW9XYP9_9BACL</name>
<dbReference type="EMBL" id="JAAAMV010000032">
    <property type="protein sequence ID" value="NBD27853.1"/>
    <property type="molecule type" value="Genomic_DNA"/>
</dbReference>
<dbReference type="RefSeq" id="WP_161746873.1">
    <property type="nucleotide sequence ID" value="NZ_JAAAMV010000032.1"/>
</dbReference>
<dbReference type="Gene3D" id="3.40.50.150">
    <property type="entry name" value="Vaccinia Virus protein VP39"/>
    <property type="match status" value="1"/>
</dbReference>